<evidence type="ECO:0000256" key="1">
    <source>
        <dbReference type="SAM" id="MobiDB-lite"/>
    </source>
</evidence>
<organism evidence="2 3">
    <name type="scientific">Roridomyces roridus</name>
    <dbReference type="NCBI Taxonomy" id="1738132"/>
    <lineage>
        <taxon>Eukaryota</taxon>
        <taxon>Fungi</taxon>
        <taxon>Dikarya</taxon>
        <taxon>Basidiomycota</taxon>
        <taxon>Agaricomycotina</taxon>
        <taxon>Agaricomycetes</taxon>
        <taxon>Agaricomycetidae</taxon>
        <taxon>Agaricales</taxon>
        <taxon>Marasmiineae</taxon>
        <taxon>Mycenaceae</taxon>
        <taxon>Roridomyces</taxon>
    </lineage>
</organism>
<comment type="caution">
    <text evidence="2">The sequence shown here is derived from an EMBL/GenBank/DDBJ whole genome shotgun (WGS) entry which is preliminary data.</text>
</comment>
<feature type="compositionally biased region" description="Low complexity" evidence="1">
    <location>
        <begin position="174"/>
        <end position="190"/>
    </location>
</feature>
<feature type="compositionally biased region" description="Low complexity" evidence="1">
    <location>
        <begin position="217"/>
        <end position="247"/>
    </location>
</feature>
<feature type="region of interest" description="Disordered" evidence="1">
    <location>
        <begin position="158"/>
        <end position="201"/>
    </location>
</feature>
<proteinExistence type="predicted"/>
<protein>
    <submittedName>
        <fullName evidence="2">Uncharacterized protein</fullName>
    </submittedName>
</protein>
<feature type="compositionally biased region" description="Polar residues" evidence="1">
    <location>
        <begin position="275"/>
        <end position="285"/>
    </location>
</feature>
<evidence type="ECO:0000313" key="2">
    <source>
        <dbReference type="EMBL" id="KAJ7609505.1"/>
    </source>
</evidence>
<dbReference type="EMBL" id="JARKIF010000040">
    <property type="protein sequence ID" value="KAJ7609505.1"/>
    <property type="molecule type" value="Genomic_DNA"/>
</dbReference>
<dbReference type="AlphaFoldDB" id="A0AAD7B463"/>
<name>A0AAD7B463_9AGAR</name>
<feature type="compositionally biased region" description="Basic residues" evidence="1">
    <location>
        <begin position="290"/>
        <end position="300"/>
    </location>
</feature>
<sequence>MNIVATGDLSLEHFCPILLKSSSTDSQLWDDAADFTAAEVVEYRSTMFPAALGNPTNSPFFSLENAPAWMTPRGYGLYNDYDPTQPQILHFGVAYATIRELRAYREHVLCYIFVVGPAYLSHPFFELASHGNWISPGPFNTWMCIMREQVERGRTLDRVEHSPARNPTPSSIGSPPRSRTMSRSSYSSPRQSPPPSRSVSAHSVESWHSRWAYTPDSAHSSRASSPVPSRAVSRGRTNKSSRASSFAPPLPRAPSPWPASMLSGLDDTPPAPHISDTTQSASTPEPSAPRPKKGKGKIKVGRPPIKVTRELYVHHLETVTTASRTWSIPHEEAVYLLDLSATPDVLKKNGKPRSIDSFIKAELSNGNRVTGKWISTGEMSRTVTRFNVGWW</sequence>
<feature type="compositionally biased region" description="Pro residues" evidence="1">
    <location>
        <begin position="248"/>
        <end position="257"/>
    </location>
</feature>
<evidence type="ECO:0000313" key="3">
    <source>
        <dbReference type="Proteomes" id="UP001221142"/>
    </source>
</evidence>
<feature type="region of interest" description="Disordered" evidence="1">
    <location>
        <begin position="215"/>
        <end position="300"/>
    </location>
</feature>
<dbReference type="Proteomes" id="UP001221142">
    <property type="component" value="Unassembled WGS sequence"/>
</dbReference>
<accession>A0AAD7B463</accession>
<keyword evidence="3" id="KW-1185">Reference proteome</keyword>
<gene>
    <name evidence="2" type="ORF">FB45DRAFT_876594</name>
</gene>
<reference evidence="2" key="1">
    <citation type="submission" date="2023-03" db="EMBL/GenBank/DDBJ databases">
        <title>Massive genome expansion in bonnet fungi (Mycena s.s.) driven by repeated elements and novel gene families across ecological guilds.</title>
        <authorList>
            <consortium name="Lawrence Berkeley National Laboratory"/>
            <person name="Harder C.B."/>
            <person name="Miyauchi S."/>
            <person name="Viragh M."/>
            <person name="Kuo A."/>
            <person name="Thoen E."/>
            <person name="Andreopoulos B."/>
            <person name="Lu D."/>
            <person name="Skrede I."/>
            <person name="Drula E."/>
            <person name="Henrissat B."/>
            <person name="Morin E."/>
            <person name="Kohler A."/>
            <person name="Barry K."/>
            <person name="LaButti K."/>
            <person name="Morin E."/>
            <person name="Salamov A."/>
            <person name="Lipzen A."/>
            <person name="Mereny Z."/>
            <person name="Hegedus B."/>
            <person name="Baldrian P."/>
            <person name="Stursova M."/>
            <person name="Weitz H."/>
            <person name="Taylor A."/>
            <person name="Grigoriev I.V."/>
            <person name="Nagy L.G."/>
            <person name="Martin F."/>
            <person name="Kauserud H."/>
        </authorList>
    </citation>
    <scope>NUCLEOTIDE SEQUENCE</scope>
    <source>
        <strain evidence="2">9284</strain>
    </source>
</reference>